<comment type="caution">
    <text evidence="2">The sequence shown here is derived from an EMBL/GenBank/DDBJ whole genome shotgun (WGS) entry which is preliminary data.</text>
</comment>
<dbReference type="OrthoDB" id="5426872at2759"/>
<reference evidence="2" key="1">
    <citation type="submission" date="2020-02" db="EMBL/GenBank/DDBJ databases">
        <authorList>
            <person name="Palmer J.M."/>
        </authorList>
    </citation>
    <scope>NUCLEOTIDE SEQUENCE</scope>
    <source>
        <strain evidence="2">EPUS1.4</strain>
        <tissue evidence="2">Thallus</tissue>
    </source>
</reference>
<feature type="region of interest" description="Disordered" evidence="1">
    <location>
        <begin position="44"/>
        <end position="64"/>
    </location>
</feature>
<organism evidence="2 3">
    <name type="scientific">Endocarpon pusillum</name>
    <dbReference type="NCBI Taxonomy" id="364733"/>
    <lineage>
        <taxon>Eukaryota</taxon>
        <taxon>Fungi</taxon>
        <taxon>Dikarya</taxon>
        <taxon>Ascomycota</taxon>
        <taxon>Pezizomycotina</taxon>
        <taxon>Eurotiomycetes</taxon>
        <taxon>Chaetothyriomycetidae</taxon>
        <taxon>Verrucariales</taxon>
        <taxon>Verrucariaceae</taxon>
        <taxon>Endocarpon</taxon>
    </lineage>
</organism>
<feature type="compositionally biased region" description="Polar residues" evidence="1">
    <location>
        <begin position="54"/>
        <end position="64"/>
    </location>
</feature>
<feature type="region of interest" description="Disordered" evidence="1">
    <location>
        <begin position="93"/>
        <end position="132"/>
    </location>
</feature>
<keyword evidence="3" id="KW-1185">Reference proteome</keyword>
<feature type="region of interest" description="Disordered" evidence="1">
    <location>
        <begin position="177"/>
        <end position="210"/>
    </location>
</feature>
<feature type="region of interest" description="Disordered" evidence="1">
    <location>
        <begin position="233"/>
        <end position="310"/>
    </location>
</feature>
<dbReference type="AlphaFoldDB" id="A0A8H7E4H9"/>
<feature type="compositionally biased region" description="Basic and acidic residues" evidence="1">
    <location>
        <begin position="270"/>
        <end position="287"/>
    </location>
</feature>
<name>A0A8H7E4H9_9EURO</name>
<accession>A0A8H7E4H9</accession>
<dbReference type="Proteomes" id="UP000606974">
    <property type="component" value="Unassembled WGS sequence"/>
</dbReference>
<dbReference type="EMBL" id="JAACFV010000088">
    <property type="protein sequence ID" value="KAF7506366.1"/>
    <property type="molecule type" value="Genomic_DNA"/>
</dbReference>
<evidence type="ECO:0000256" key="1">
    <source>
        <dbReference type="SAM" id="MobiDB-lite"/>
    </source>
</evidence>
<evidence type="ECO:0000313" key="2">
    <source>
        <dbReference type="EMBL" id="KAF7506366.1"/>
    </source>
</evidence>
<gene>
    <name evidence="2" type="ORF">GJ744_011832</name>
</gene>
<feature type="compositionally biased region" description="Basic and acidic residues" evidence="1">
    <location>
        <begin position="249"/>
        <end position="263"/>
    </location>
</feature>
<proteinExistence type="predicted"/>
<evidence type="ECO:0000313" key="3">
    <source>
        <dbReference type="Proteomes" id="UP000606974"/>
    </source>
</evidence>
<sequence>MASFNAYPPFVHHPSAGQPLDITTAHSMLSSFLQLANLDPAYRPDSILSERGPESNSSAGNPSLTLHHLNRIRLGLEGANLGVEDLVEAGGFGNRRATEDGDRGAKKRKWQDRDSDASPVRAGRGKVVSSAGQDVDAVLTAQHADTEQAAAAATAAAATGQGWQDREDFELAQDDGDVDLNNAQRDPAAGSTDVEGKGEEEIMDWDIGQMVTMPEEPEDRDGAVEVIRPGAMVDAHPENQDKNQQPPMVRDRPLTEMEKEERKRLKKIRSNSEKKTATTQKAKERSKVAWKTGNGNDKAIEASFHRKKTK</sequence>
<protein>
    <submittedName>
        <fullName evidence="2">Uncharacterized protein</fullName>
    </submittedName>
</protein>